<dbReference type="EMBL" id="BGPR01000104">
    <property type="protein sequence ID" value="GBL94636.1"/>
    <property type="molecule type" value="Genomic_DNA"/>
</dbReference>
<dbReference type="AlphaFoldDB" id="A0A4Y2BTL9"/>
<reference evidence="1 2" key="1">
    <citation type="journal article" date="2019" name="Sci. Rep.">
        <title>Orb-weaving spider Araneus ventricosus genome elucidates the spidroin gene catalogue.</title>
        <authorList>
            <person name="Kono N."/>
            <person name="Nakamura H."/>
            <person name="Ohtoshi R."/>
            <person name="Moran D.A.P."/>
            <person name="Shinohara A."/>
            <person name="Yoshida Y."/>
            <person name="Fujiwara M."/>
            <person name="Mori M."/>
            <person name="Tomita M."/>
            <person name="Arakawa K."/>
        </authorList>
    </citation>
    <scope>NUCLEOTIDE SEQUENCE [LARGE SCALE GENOMIC DNA]</scope>
</reference>
<evidence type="ECO:0000313" key="1">
    <source>
        <dbReference type="EMBL" id="GBL94636.1"/>
    </source>
</evidence>
<protein>
    <submittedName>
        <fullName evidence="1">Uncharacterized protein</fullName>
    </submittedName>
</protein>
<name>A0A4Y2BTL9_ARAVE</name>
<dbReference type="PANTHER" id="PTHR47326:SF1">
    <property type="entry name" value="HTH PSQ-TYPE DOMAIN-CONTAINING PROTEIN"/>
    <property type="match status" value="1"/>
</dbReference>
<dbReference type="GO" id="GO:0003676">
    <property type="term" value="F:nucleic acid binding"/>
    <property type="evidence" value="ECO:0007669"/>
    <property type="project" value="InterPro"/>
</dbReference>
<keyword evidence="2" id="KW-1185">Reference proteome</keyword>
<accession>A0A4Y2BTL9</accession>
<dbReference type="InterPro" id="IPR036397">
    <property type="entry name" value="RNaseH_sf"/>
</dbReference>
<sequence>MFPYKIQSHQAIPIKAVRQRFDFPNEILTMIDNERFNVGCISFIDEAHCHLNGFVNKQNWRFWDSENSHLCEEKPLYSPKVTAWVAVCSRGIIGPFFMRETISSER</sequence>
<gene>
    <name evidence="1" type="ORF">AVEN_83958_1</name>
</gene>
<dbReference type="OrthoDB" id="9971063at2759"/>
<organism evidence="1 2">
    <name type="scientific">Araneus ventricosus</name>
    <name type="common">Orbweaver spider</name>
    <name type="synonym">Epeira ventricosa</name>
    <dbReference type="NCBI Taxonomy" id="182803"/>
    <lineage>
        <taxon>Eukaryota</taxon>
        <taxon>Metazoa</taxon>
        <taxon>Ecdysozoa</taxon>
        <taxon>Arthropoda</taxon>
        <taxon>Chelicerata</taxon>
        <taxon>Arachnida</taxon>
        <taxon>Araneae</taxon>
        <taxon>Araneomorphae</taxon>
        <taxon>Entelegynae</taxon>
        <taxon>Araneoidea</taxon>
        <taxon>Araneidae</taxon>
        <taxon>Araneus</taxon>
    </lineage>
</organism>
<proteinExistence type="predicted"/>
<dbReference type="PANTHER" id="PTHR47326">
    <property type="entry name" value="TRANSPOSABLE ELEMENT TC3 TRANSPOSASE-LIKE PROTEIN"/>
    <property type="match status" value="1"/>
</dbReference>
<evidence type="ECO:0000313" key="2">
    <source>
        <dbReference type="Proteomes" id="UP000499080"/>
    </source>
</evidence>
<dbReference type="Gene3D" id="3.30.420.10">
    <property type="entry name" value="Ribonuclease H-like superfamily/Ribonuclease H"/>
    <property type="match status" value="1"/>
</dbReference>
<dbReference type="Proteomes" id="UP000499080">
    <property type="component" value="Unassembled WGS sequence"/>
</dbReference>
<comment type="caution">
    <text evidence="1">The sequence shown here is derived from an EMBL/GenBank/DDBJ whole genome shotgun (WGS) entry which is preliminary data.</text>
</comment>